<reference evidence="14 15" key="1">
    <citation type="submission" date="2024-08" db="EMBL/GenBank/DDBJ databases">
        <title>Insights into the chromosomal genome structure of Flemingia macrophylla.</title>
        <authorList>
            <person name="Ding Y."/>
            <person name="Zhao Y."/>
            <person name="Bi W."/>
            <person name="Wu M."/>
            <person name="Zhao G."/>
            <person name="Gong Y."/>
            <person name="Li W."/>
            <person name="Zhang P."/>
        </authorList>
    </citation>
    <scope>NUCLEOTIDE SEQUENCE [LARGE SCALE GENOMIC DNA]</scope>
    <source>
        <strain evidence="14">DYQJB</strain>
        <tissue evidence="14">Leaf</tissue>
    </source>
</reference>
<dbReference type="SMART" id="SM00184">
    <property type="entry name" value="RING"/>
    <property type="match status" value="1"/>
</dbReference>
<keyword evidence="10" id="KW-0472">Membrane</keyword>
<dbReference type="PANTHER" id="PTHR46905">
    <property type="entry name" value="RING-H2 FINGER PROTEIN ATL78"/>
    <property type="match status" value="1"/>
</dbReference>
<evidence type="ECO:0000256" key="10">
    <source>
        <dbReference type="ARBA" id="ARBA00023136"/>
    </source>
</evidence>
<proteinExistence type="inferred from homology"/>
<evidence type="ECO:0000256" key="1">
    <source>
        <dbReference type="ARBA" id="ARBA00000900"/>
    </source>
</evidence>
<evidence type="ECO:0000256" key="9">
    <source>
        <dbReference type="ARBA" id="ARBA00022989"/>
    </source>
</evidence>
<dbReference type="AlphaFoldDB" id="A0ABD1M6P9"/>
<keyword evidence="5" id="KW-0812">Transmembrane</keyword>
<dbReference type="InterPro" id="IPR001841">
    <property type="entry name" value="Znf_RING"/>
</dbReference>
<dbReference type="GO" id="GO:0061630">
    <property type="term" value="F:ubiquitin protein ligase activity"/>
    <property type="evidence" value="ECO:0007669"/>
    <property type="project" value="UniProtKB-EC"/>
</dbReference>
<gene>
    <name evidence="14" type="ORF">Fmac_019017</name>
</gene>
<dbReference type="PANTHER" id="PTHR46905:SF7">
    <property type="entry name" value="RING-H2 FINGER PROTEIN ATL78"/>
    <property type="match status" value="1"/>
</dbReference>
<dbReference type="EC" id="2.3.2.27" evidence="3"/>
<evidence type="ECO:0000256" key="5">
    <source>
        <dbReference type="ARBA" id="ARBA00022692"/>
    </source>
</evidence>
<protein>
    <recommendedName>
        <fullName evidence="3">RING-type E3 ubiquitin transferase</fullName>
        <ecNumber evidence="3">2.3.2.27</ecNumber>
    </recommendedName>
</protein>
<keyword evidence="8" id="KW-0862">Zinc</keyword>
<evidence type="ECO:0000313" key="14">
    <source>
        <dbReference type="EMBL" id="KAL2331436.1"/>
    </source>
</evidence>
<comment type="subcellular location">
    <subcellularLocation>
        <location evidence="2">Membrane</location>
        <topology evidence="2">Single-pass membrane protein</topology>
    </subcellularLocation>
</comment>
<comment type="catalytic activity">
    <reaction evidence="1">
        <text>S-ubiquitinyl-[E2 ubiquitin-conjugating enzyme]-L-cysteine + [acceptor protein]-L-lysine = [E2 ubiquitin-conjugating enzyme]-L-cysteine + N(6)-ubiquitinyl-[acceptor protein]-L-lysine.</text>
        <dbReference type="EC" id="2.3.2.27"/>
    </reaction>
</comment>
<dbReference type="Proteomes" id="UP001603857">
    <property type="component" value="Unassembled WGS sequence"/>
</dbReference>
<accession>A0ABD1M6P9</accession>
<evidence type="ECO:0000256" key="7">
    <source>
        <dbReference type="ARBA" id="ARBA00022786"/>
    </source>
</evidence>
<evidence type="ECO:0000313" key="15">
    <source>
        <dbReference type="Proteomes" id="UP001603857"/>
    </source>
</evidence>
<name>A0ABD1M6P9_9FABA</name>
<comment type="caution">
    <text evidence="14">The sequence shown here is derived from an EMBL/GenBank/DDBJ whole genome shotgun (WGS) entry which is preliminary data.</text>
</comment>
<keyword evidence="9" id="KW-1133">Transmembrane helix</keyword>
<dbReference type="PROSITE" id="PS50089">
    <property type="entry name" value="ZF_RING_2"/>
    <property type="match status" value="1"/>
</dbReference>
<keyword evidence="15" id="KW-1185">Reference proteome</keyword>
<dbReference type="Pfam" id="PF13639">
    <property type="entry name" value="zf-RING_2"/>
    <property type="match status" value="1"/>
</dbReference>
<organism evidence="14 15">
    <name type="scientific">Flemingia macrophylla</name>
    <dbReference type="NCBI Taxonomy" id="520843"/>
    <lineage>
        <taxon>Eukaryota</taxon>
        <taxon>Viridiplantae</taxon>
        <taxon>Streptophyta</taxon>
        <taxon>Embryophyta</taxon>
        <taxon>Tracheophyta</taxon>
        <taxon>Spermatophyta</taxon>
        <taxon>Magnoliopsida</taxon>
        <taxon>eudicotyledons</taxon>
        <taxon>Gunneridae</taxon>
        <taxon>Pentapetalae</taxon>
        <taxon>rosids</taxon>
        <taxon>fabids</taxon>
        <taxon>Fabales</taxon>
        <taxon>Fabaceae</taxon>
        <taxon>Papilionoideae</taxon>
        <taxon>50 kb inversion clade</taxon>
        <taxon>NPAAA clade</taxon>
        <taxon>indigoferoid/millettioid clade</taxon>
        <taxon>Phaseoleae</taxon>
        <taxon>Flemingia</taxon>
    </lineage>
</organism>
<dbReference type="InterPro" id="IPR044602">
    <property type="entry name" value="ATL10/ATL72-79-like"/>
</dbReference>
<sequence>MLRESCKNLERWNKDVGDKNSQGNSDEFERISLIGSIKSIIQLLPKRLTEYALIVLQRFPVEDSEGLPAKSTPMKNFMIIVVSTIGNMQGVATIYSTVVLLLSKACEYISDIFLETLEDDVEEGRTTTSEVESFPTYQHGWNQISDNSMEILQSYTQAYEMRSIHKKPSIKLPQLVVYGQDQLRSFCSVCVICLDSFIIREYCQTLPPCNHLFHAYCIKHWLKDNVTCPVCRNCLLKTCKLQSG</sequence>
<evidence type="ECO:0000256" key="8">
    <source>
        <dbReference type="ARBA" id="ARBA00022833"/>
    </source>
</evidence>
<dbReference type="EMBL" id="JBGMDY010000006">
    <property type="protein sequence ID" value="KAL2331436.1"/>
    <property type="molecule type" value="Genomic_DNA"/>
</dbReference>
<keyword evidence="7" id="KW-0833">Ubl conjugation pathway</keyword>
<dbReference type="InterPro" id="IPR013083">
    <property type="entry name" value="Znf_RING/FYVE/PHD"/>
</dbReference>
<dbReference type="GO" id="GO:0008270">
    <property type="term" value="F:zinc ion binding"/>
    <property type="evidence" value="ECO:0007669"/>
    <property type="project" value="UniProtKB-KW"/>
</dbReference>
<keyword evidence="6" id="KW-0479">Metal-binding</keyword>
<evidence type="ECO:0000256" key="12">
    <source>
        <dbReference type="PROSITE-ProRule" id="PRU00175"/>
    </source>
</evidence>
<evidence type="ECO:0000256" key="6">
    <source>
        <dbReference type="ARBA" id="ARBA00022723"/>
    </source>
</evidence>
<evidence type="ECO:0000256" key="2">
    <source>
        <dbReference type="ARBA" id="ARBA00004167"/>
    </source>
</evidence>
<keyword evidence="12" id="KW-0863">Zinc-finger</keyword>
<comment type="similarity">
    <text evidence="11">Belongs to the RING-type zinc finger family. ATL subfamily.</text>
</comment>
<keyword evidence="4" id="KW-0808">Transferase</keyword>
<evidence type="ECO:0000259" key="13">
    <source>
        <dbReference type="PROSITE" id="PS50089"/>
    </source>
</evidence>
<evidence type="ECO:0000256" key="11">
    <source>
        <dbReference type="ARBA" id="ARBA00024209"/>
    </source>
</evidence>
<evidence type="ECO:0000256" key="4">
    <source>
        <dbReference type="ARBA" id="ARBA00022679"/>
    </source>
</evidence>
<feature type="domain" description="RING-type" evidence="13">
    <location>
        <begin position="190"/>
        <end position="232"/>
    </location>
</feature>
<dbReference type="Gene3D" id="3.30.40.10">
    <property type="entry name" value="Zinc/RING finger domain, C3HC4 (zinc finger)"/>
    <property type="match status" value="1"/>
</dbReference>
<evidence type="ECO:0000256" key="3">
    <source>
        <dbReference type="ARBA" id="ARBA00012483"/>
    </source>
</evidence>
<dbReference type="GO" id="GO:0016020">
    <property type="term" value="C:membrane"/>
    <property type="evidence" value="ECO:0007669"/>
    <property type="project" value="UniProtKB-SubCell"/>
</dbReference>
<dbReference type="SUPFAM" id="SSF57850">
    <property type="entry name" value="RING/U-box"/>
    <property type="match status" value="1"/>
</dbReference>